<accession>A0A0A9HTW1</accession>
<dbReference type="AlphaFoldDB" id="A0A0A9HTW1"/>
<evidence type="ECO:0000256" key="1">
    <source>
        <dbReference type="SAM" id="MobiDB-lite"/>
    </source>
</evidence>
<feature type="compositionally biased region" description="Polar residues" evidence="1">
    <location>
        <begin position="1"/>
        <end position="69"/>
    </location>
</feature>
<feature type="compositionally biased region" description="Basic residues" evidence="1">
    <location>
        <begin position="148"/>
        <end position="158"/>
    </location>
</feature>
<proteinExistence type="predicted"/>
<feature type="compositionally biased region" description="Basic residues" evidence="1">
    <location>
        <begin position="103"/>
        <end position="113"/>
    </location>
</feature>
<feature type="region of interest" description="Disordered" evidence="1">
    <location>
        <begin position="1"/>
        <end position="174"/>
    </location>
</feature>
<reference evidence="2" key="2">
    <citation type="journal article" date="2015" name="Data Brief">
        <title>Shoot transcriptome of the giant reed, Arundo donax.</title>
        <authorList>
            <person name="Barrero R.A."/>
            <person name="Guerrero F.D."/>
            <person name="Moolhuijzen P."/>
            <person name="Goolsby J.A."/>
            <person name="Tidwell J."/>
            <person name="Bellgard S.E."/>
            <person name="Bellgard M.I."/>
        </authorList>
    </citation>
    <scope>NUCLEOTIDE SEQUENCE</scope>
    <source>
        <tissue evidence="2">Shoot tissue taken approximately 20 cm above the soil surface</tissue>
    </source>
</reference>
<dbReference type="EMBL" id="GBRH01161528">
    <property type="protein sequence ID" value="JAE36368.1"/>
    <property type="molecule type" value="Transcribed_RNA"/>
</dbReference>
<reference evidence="2" key="1">
    <citation type="submission" date="2014-09" db="EMBL/GenBank/DDBJ databases">
        <authorList>
            <person name="Magalhaes I.L.F."/>
            <person name="Oliveira U."/>
            <person name="Santos F.R."/>
            <person name="Vidigal T.H.D.A."/>
            <person name="Brescovit A.D."/>
            <person name="Santos A.J."/>
        </authorList>
    </citation>
    <scope>NUCLEOTIDE SEQUENCE</scope>
    <source>
        <tissue evidence="2">Shoot tissue taken approximately 20 cm above the soil surface</tissue>
    </source>
</reference>
<feature type="compositionally biased region" description="Basic and acidic residues" evidence="1">
    <location>
        <begin position="165"/>
        <end position="174"/>
    </location>
</feature>
<organism evidence="2">
    <name type="scientific">Arundo donax</name>
    <name type="common">Giant reed</name>
    <name type="synonym">Donax arundinaceus</name>
    <dbReference type="NCBI Taxonomy" id="35708"/>
    <lineage>
        <taxon>Eukaryota</taxon>
        <taxon>Viridiplantae</taxon>
        <taxon>Streptophyta</taxon>
        <taxon>Embryophyta</taxon>
        <taxon>Tracheophyta</taxon>
        <taxon>Spermatophyta</taxon>
        <taxon>Magnoliopsida</taxon>
        <taxon>Liliopsida</taxon>
        <taxon>Poales</taxon>
        <taxon>Poaceae</taxon>
        <taxon>PACMAD clade</taxon>
        <taxon>Arundinoideae</taxon>
        <taxon>Arundineae</taxon>
        <taxon>Arundo</taxon>
    </lineage>
</organism>
<protein>
    <submittedName>
        <fullName evidence="2">Uncharacterized protein</fullName>
    </submittedName>
</protein>
<sequence>MSSSSTPLATPYNTWNSTQETPRKSATCTNNHCHQSNRANPTPGTSPYASHLPSTSGSTAAQAQRSTTIRAKGTARSTTREHRGPSLRPKRTNKQSVNEPATKNKRKEKKAARKIAGPQEPRRRSFAGLPVPLPAKSARTSDKAQKTTNKKRHPKKKSQTLGTTMEHKSPGPSV</sequence>
<evidence type="ECO:0000313" key="2">
    <source>
        <dbReference type="EMBL" id="JAE36368.1"/>
    </source>
</evidence>
<name>A0A0A9HTW1_ARUDO</name>